<keyword evidence="1" id="KW-1133">Transmembrane helix</keyword>
<evidence type="ECO:0000256" key="1">
    <source>
        <dbReference type="SAM" id="Phobius"/>
    </source>
</evidence>
<dbReference type="PANTHER" id="PTHR33116">
    <property type="entry name" value="REVERSE TRANSCRIPTASE ZINC-BINDING DOMAIN-CONTAINING PROTEIN-RELATED-RELATED"/>
    <property type="match status" value="1"/>
</dbReference>
<evidence type="ECO:0000313" key="3">
    <source>
        <dbReference type="Proteomes" id="UP001358586"/>
    </source>
</evidence>
<sequence>MGNIRASSDPQEGFNKVMFYYRISLYSEWKDNLVLLCNKNVQKANMVNNILQKFGRCFGHKANKSKSQVFFSKAVGNDLANQITCTFGMEHVADLGRYLGVLMLHKRVTNATNSFIIEKVRKRLSGWNAKLLSLVGWVSLAKSVLFTIPSYFMQSTLTPKGVCQDIEKIIRRFPRVL</sequence>
<protein>
    <recommendedName>
        <fullName evidence="4">Reverse transcriptase</fullName>
    </recommendedName>
</protein>
<evidence type="ECO:0008006" key="4">
    <source>
        <dbReference type="Google" id="ProtNLM"/>
    </source>
</evidence>
<dbReference type="Proteomes" id="UP001358586">
    <property type="component" value="Chromosome 13"/>
</dbReference>
<keyword evidence="1" id="KW-0812">Transmembrane</keyword>
<comment type="caution">
    <text evidence="2">The sequence shown here is derived from an EMBL/GenBank/DDBJ whole genome shotgun (WGS) entry which is preliminary data.</text>
</comment>
<evidence type="ECO:0000313" key="2">
    <source>
        <dbReference type="EMBL" id="KAK5771232.1"/>
    </source>
</evidence>
<feature type="transmembrane region" description="Helical" evidence="1">
    <location>
        <begin position="131"/>
        <end position="152"/>
    </location>
</feature>
<keyword evidence="3" id="KW-1185">Reference proteome</keyword>
<dbReference type="EMBL" id="JARKNE010000013">
    <property type="protein sequence ID" value="KAK5771232.1"/>
    <property type="molecule type" value="Genomic_DNA"/>
</dbReference>
<organism evidence="2 3">
    <name type="scientific">Gossypium arboreum</name>
    <name type="common">Tree cotton</name>
    <name type="synonym">Gossypium nanking</name>
    <dbReference type="NCBI Taxonomy" id="29729"/>
    <lineage>
        <taxon>Eukaryota</taxon>
        <taxon>Viridiplantae</taxon>
        <taxon>Streptophyta</taxon>
        <taxon>Embryophyta</taxon>
        <taxon>Tracheophyta</taxon>
        <taxon>Spermatophyta</taxon>
        <taxon>Magnoliopsida</taxon>
        <taxon>eudicotyledons</taxon>
        <taxon>Gunneridae</taxon>
        <taxon>Pentapetalae</taxon>
        <taxon>rosids</taxon>
        <taxon>malvids</taxon>
        <taxon>Malvales</taxon>
        <taxon>Malvaceae</taxon>
        <taxon>Malvoideae</taxon>
        <taxon>Gossypium</taxon>
    </lineage>
</organism>
<name>A0ABR0MDQ6_GOSAR</name>
<keyword evidence="1" id="KW-0472">Membrane</keyword>
<proteinExistence type="predicted"/>
<gene>
    <name evidence="2" type="ORF">PVK06_047420</name>
</gene>
<dbReference type="PANTHER" id="PTHR33116:SF86">
    <property type="entry name" value="REVERSE TRANSCRIPTASE DOMAIN-CONTAINING PROTEIN"/>
    <property type="match status" value="1"/>
</dbReference>
<accession>A0ABR0MDQ6</accession>
<reference evidence="2 3" key="1">
    <citation type="submission" date="2023-03" db="EMBL/GenBank/DDBJ databases">
        <title>WGS of Gossypium arboreum.</title>
        <authorList>
            <person name="Yu D."/>
        </authorList>
    </citation>
    <scope>NUCLEOTIDE SEQUENCE [LARGE SCALE GENOMIC DNA]</scope>
    <source>
        <tissue evidence="2">Leaf</tissue>
    </source>
</reference>